<dbReference type="EMBL" id="BJTZ01000028">
    <property type="protein sequence ID" value="GEK15354.1"/>
    <property type="molecule type" value="Genomic_DNA"/>
</dbReference>
<evidence type="ECO:0000313" key="1">
    <source>
        <dbReference type="EMBL" id="GEK15354.1"/>
    </source>
</evidence>
<sequence>MNIKYIFSVIIFCFFIFHKTAFAVIPSQLDLDISSLSDQELTPIKPLLVTKERVTKISDTLFVNSKVRLNKPQSENLSRKILKETVDKFLNKTKETIEKIRRKEISIPDSTLEKKILDDLERNEIFLDSSLDDLKNDKMLSDNVYLFITSHDDNTLIITRTQIKNSSVLEIDTVMSDPTNILNTNLMNEGAVKRASVENIRSIARDVRQNQPLIKKISAFVISPTLESNYRRMGFKESLCEWF</sequence>
<dbReference type="Proteomes" id="UP000321787">
    <property type="component" value="Unassembled WGS sequence"/>
</dbReference>
<proteinExistence type="predicted"/>
<dbReference type="AlphaFoldDB" id="A0A510UL47"/>
<name>A0A510UL47_ALIFS</name>
<gene>
    <name evidence="1" type="ORF">AFI02nite_33900</name>
</gene>
<accession>A0A510UL47</accession>
<evidence type="ECO:0000313" key="2">
    <source>
        <dbReference type="Proteomes" id="UP000321787"/>
    </source>
</evidence>
<reference evidence="1 2" key="1">
    <citation type="submission" date="2019-07" db="EMBL/GenBank/DDBJ databases">
        <title>Whole genome shotgun sequence of Aliivibrio fischeri NBRC 101058.</title>
        <authorList>
            <person name="Hosoyama A."/>
            <person name="Uohara A."/>
            <person name="Ohji S."/>
            <person name="Ichikawa N."/>
        </authorList>
    </citation>
    <scope>NUCLEOTIDE SEQUENCE [LARGE SCALE GENOMIC DNA]</scope>
    <source>
        <strain evidence="1 2">NBRC 101058</strain>
    </source>
</reference>
<dbReference type="RefSeq" id="WP_146865835.1">
    <property type="nucleotide sequence ID" value="NZ_BJTZ01000028.1"/>
</dbReference>
<protein>
    <submittedName>
        <fullName evidence="1">Uncharacterized protein</fullName>
    </submittedName>
</protein>
<organism evidence="1 2">
    <name type="scientific">Aliivibrio fischeri</name>
    <name type="common">Vibrio fischeri</name>
    <dbReference type="NCBI Taxonomy" id="668"/>
    <lineage>
        <taxon>Bacteria</taxon>
        <taxon>Pseudomonadati</taxon>
        <taxon>Pseudomonadota</taxon>
        <taxon>Gammaproteobacteria</taxon>
        <taxon>Vibrionales</taxon>
        <taxon>Vibrionaceae</taxon>
        <taxon>Aliivibrio</taxon>
    </lineage>
</organism>
<comment type="caution">
    <text evidence="1">The sequence shown here is derived from an EMBL/GenBank/DDBJ whole genome shotgun (WGS) entry which is preliminary data.</text>
</comment>